<accession>A0A448JEI7</accession>
<reference evidence="1 2" key="1">
    <citation type="submission" date="2018-12" db="EMBL/GenBank/DDBJ databases">
        <authorList>
            <consortium name="Pathogen Informatics"/>
        </authorList>
    </citation>
    <scope>NUCLEOTIDE SEQUENCE [LARGE SCALE GENOMIC DNA]</scope>
    <source>
        <strain evidence="1 2">NCTC11951</strain>
    </source>
</reference>
<proteinExistence type="predicted"/>
<dbReference type="Proteomes" id="UP000275504">
    <property type="component" value="Chromosome"/>
</dbReference>
<protein>
    <submittedName>
        <fullName evidence="1">Phage protein</fullName>
    </submittedName>
</protein>
<dbReference type="InterPro" id="IPR027417">
    <property type="entry name" value="P-loop_NTPase"/>
</dbReference>
<dbReference type="AlphaFoldDB" id="A0A448JEI7"/>
<organism evidence="1 2">
    <name type="scientific">Campylobacter jejuni subsp. doylei</name>
    <dbReference type="NCBI Taxonomy" id="32021"/>
    <lineage>
        <taxon>Bacteria</taxon>
        <taxon>Pseudomonadati</taxon>
        <taxon>Campylobacterota</taxon>
        <taxon>Epsilonproteobacteria</taxon>
        <taxon>Campylobacterales</taxon>
        <taxon>Campylobacteraceae</taxon>
        <taxon>Campylobacter</taxon>
    </lineage>
</organism>
<evidence type="ECO:0000313" key="1">
    <source>
        <dbReference type="EMBL" id="VEG62962.1"/>
    </source>
</evidence>
<dbReference type="Gene3D" id="3.30.420.240">
    <property type="match status" value="1"/>
</dbReference>
<gene>
    <name evidence="1" type="ORF">NCTC11951_02113</name>
</gene>
<evidence type="ECO:0000313" key="2">
    <source>
        <dbReference type="Proteomes" id="UP000275504"/>
    </source>
</evidence>
<dbReference type="InterPro" id="IPR006517">
    <property type="entry name" value="Phage_terminase_lsu-like_C"/>
</dbReference>
<dbReference type="EMBL" id="LR134359">
    <property type="protein sequence ID" value="VEG62962.1"/>
    <property type="molecule type" value="Genomic_DNA"/>
</dbReference>
<dbReference type="Gene3D" id="3.40.50.300">
    <property type="entry name" value="P-loop containing nucleotide triphosphate hydrolases"/>
    <property type="match status" value="1"/>
</dbReference>
<name>A0A448JEI7_CAMJU</name>
<dbReference type="NCBIfam" id="TIGR01630">
    <property type="entry name" value="psiM2_ORF9"/>
    <property type="match status" value="1"/>
</dbReference>
<sequence length="512" mass="59296">MNKLELIEIKARLKALKFNHKEDKNKRRERIVKQGFKAFVFEYFPHHINFIQKESSNFRNFIYDNMDILEKKNNHLCFKAYRGSAKTTLLVRLFTLYSLLSNKKQYALIISSTLDIASESIASLKTELEENDKLINDFEIKLGDEWTSEALVFTSFKIHKKIKAFGSGKKIRGTNYLGKRPDLIICDDIENDENVESKTQRDKLYKWFNKAILKLVARTQENYLYLVVGTILHQDSLLNRLNEDSRFLIYDFPLVLSFPDKLDLIDKNNILKSDLKGFKLDDENLNKIEILKEYFADTQSFFSEYQNKALSSENAIFSEYKSIEKEQDFDLVVLGIDPALGKAKGDYFAIAELKKVDKNKFHLKASGYKISPSKMIDVILKLYIKYLSLGKIVKIAIETIAFQEFFKDKLKEEALKLGIILSICELKNKVAKELRIDSLAPYINDGTILIDNNSNLLIEEMLSYPKAPHDDLLDASEMAFRIACSSANADYKAINRILSKKRLKKGFYENIK</sequence>